<evidence type="ECO:0000313" key="3">
    <source>
        <dbReference type="EMBL" id="PIK41928.1"/>
    </source>
</evidence>
<dbReference type="GO" id="GO:0016301">
    <property type="term" value="F:kinase activity"/>
    <property type="evidence" value="ECO:0007669"/>
    <property type="project" value="UniProtKB-KW"/>
</dbReference>
<dbReference type="PANTHER" id="PTHR26391:SF18">
    <property type="entry name" value="PROTEIN KINASE RECEPTOR TIE-1, PUTATIVE-RELATED"/>
    <property type="match status" value="1"/>
</dbReference>
<evidence type="ECO:0000259" key="2">
    <source>
        <dbReference type="PROSITE" id="PS50853"/>
    </source>
</evidence>
<keyword evidence="3" id="KW-0418">Kinase</keyword>
<dbReference type="SUPFAM" id="SSF49265">
    <property type="entry name" value="Fibronectin type III"/>
    <property type="match status" value="1"/>
</dbReference>
<accession>A0A2G8K1P4</accession>
<gene>
    <name evidence="3" type="ORF">BSL78_21215</name>
</gene>
<keyword evidence="1" id="KW-0812">Transmembrane</keyword>
<sequence length="497" mass="55603">MADARRHGLPGTLDVRQKMWSPHFLRTNSRFIFLFLIYHAGIADIQVSKVNPGATAEINCTVESPNSLANVSAILTVTEANQGRSFIGVRIELSSQSLVQSFKVCNVMNGNDFSCYLADRYNSLVNDGRHYRRKEADLYVLPLIARSPDFISASNTTITISWTAWNDINDIGDPPVIGYVPYYRTNEEEYWNSTDSVQANEMPTLSFTFSNLLPDTLYQFSVAAVREGSFGEGPKSSYESARTYCPMPIETQPLDVQARLTEAGSTTVLISWKVPDEISPNCSASLIGFLIYVSDFKSKEILDVVQVMDPNVKGYIYENLGKNIYNFQVKLVTDAGYGPVSALTEYARISVSGDVTDQKGHSYTIVIVVLIVLITLTLLIAMSVVLLVYRRHSNRAHNQKNKDTNATEEKDEVYAEPNFPDEAQYLPLKEVTKDSLHHNYKGLNLKSDIQKEPLETEYLSVESDATAHESSIEINQIEQGCYEIPNVPEESTAIYVN</sequence>
<organism evidence="3 4">
    <name type="scientific">Stichopus japonicus</name>
    <name type="common">Sea cucumber</name>
    <dbReference type="NCBI Taxonomy" id="307972"/>
    <lineage>
        <taxon>Eukaryota</taxon>
        <taxon>Metazoa</taxon>
        <taxon>Echinodermata</taxon>
        <taxon>Eleutherozoa</taxon>
        <taxon>Echinozoa</taxon>
        <taxon>Holothuroidea</taxon>
        <taxon>Aspidochirotacea</taxon>
        <taxon>Aspidochirotida</taxon>
        <taxon>Stichopodidae</taxon>
        <taxon>Apostichopus</taxon>
    </lineage>
</organism>
<feature type="transmembrane region" description="Helical" evidence="1">
    <location>
        <begin position="363"/>
        <end position="389"/>
    </location>
</feature>
<name>A0A2G8K1P4_STIJA</name>
<feature type="domain" description="Fibronectin type-III" evidence="2">
    <location>
        <begin position="252"/>
        <end position="352"/>
    </location>
</feature>
<evidence type="ECO:0000256" key="1">
    <source>
        <dbReference type="SAM" id="Phobius"/>
    </source>
</evidence>
<keyword evidence="3" id="KW-0808">Transferase</keyword>
<feature type="domain" description="Fibronectin type-III" evidence="2">
    <location>
        <begin position="144"/>
        <end position="246"/>
    </location>
</feature>
<dbReference type="STRING" id="307972.A0A2G8K1P4"/>
<dbReference type="Pfam" id="PF00041">
    <property type="entry name" value="fn3"/>
    <property type="match status" value="1"/>
</dbReference>
<evidence type="ECO:0000313" key="4">
    <source>
        <dbReference type="Proteomes" id="UP000230750"/>
    </source>
</evidence>
<dbReference type="InterPro" id="IPR003961">
    <property type="entry name" value="FN3_dom"/>
</dbReference>
<dbReference type="PANTHER" id="PTHR26391">
    <property type="entry name" value="INACTIVE TYROSINE-PROTEIN KINASE 7"/>
    <property type="match status" value="1"/>
</dbReference>
<dbReference type="EMBL" id="MRZV01000976">
    <property type="protein sequence ID" value="PIK41928.1"/>
    <property type="molecule type" value="Genomic_DNA"/>
</dbReference>
<dbReference type="AlphaFoldDB" id="A0A2G8K1P4"/>
<comment type="caution">
    <text evidence="3">The sequence shown here is derived from an EMBL/GenBank/DDBJ whole genome shotgun (WGS) entry which is preliminary data.</text>
</comment>
<dbReference type="Gene3D" id="2.60.40.10">
    <property type="entry name" value="Immunoglobulins"/>
    <property type="match status" value="2"/>
</dbReference>
<keyword evidence="4" id="KW-1185">Reference proteome</keyword>
<dbReference type="Proteomes" id="UP000230750">
    <property type="component" value="Unassembled WGS sequence"/>
</dbReference>
<dbReference type="PROSITE" id="PS50853">
    <property type="entry name" value="FN3"/>
    <property type="match status" value="2"/>
</dbReference>
<dbReference type="InterPro" id="IPR036116">
    <property type="entry name" value="FN3_sf"/>
</dbReference>
<dbReference type="CDD" id="cd00063">
    <property type="entry name" value="FN3"/>
    <property type="match status" value="2"/>
</dbReference>
<keyword evidence="1" id="KW-0472">Membrane</keyword>
<protein>
    <submittedName>
        <fullName evidence="3">Putative tyrosine-protein kinase</fullName>
    </submittedName>
</protein>
<keyword evidence="1" id="KW-1133">Transmembrane helix</keyword>
<dbReference type="SMART" id="SM00060">
    <property type="entry name" value="FN3"/>
    <property type="match status" value="2"/>
</dbReference>
<dbReference type="InterPro" id="IPR013783">
    <property type="entry name" value="Ig-like_fold"/>
</dbReference>
<proteinExistence type="predicted"/>
<reference evidence="3 4" key="1">
    <citation type="journal article" date="2017" name="PLoS Biol.">
        <title>The sea cucumber genome provides insights into morphological evolution and visceral regeneration.</title>
        <authorList>
            <person name="Zhang X."/>
            <person name="Sun L."/>
            <person name="Yuan J."/>
            <person name="Sun Y."/>
            <person name="Gao Y."/>
            <person name="Zhang L."/>
            <person name="Li S."/>
            <person name="Dai H."/>
            <person name="Hamel J.F."/>
            <person name="Liu C."/>
            <person name="Yu Y."/>
            <person name="Liu S."/>
            <person name="Lin W."/>
            <person name="Guo K."/>
            <person name="Jin S."/>
            <person name="Xu P."/>
            <person name="Storey K.B."/>
            <person name="Huan P."/>
            <person name="Zhang T."/>
            <person name="Zhou Y."/>
            <person name="Zhang J."/>
            <person name="Lin C."/>
            <person name="Li X."/>
            <person name="Xing L."/>
            <person name="Huo D."/>
            <person name="Sun M."/>
            <person name="Wang L."/>
            <person name="Mercier A."/>
            <person name="Li F."/>
            <person name="Yang H."/>
            <person name="Xiang J."/>
        </authorList>
    </citation>
    <scope>NUCLEOTIDE SEQUENCE [LARGE SCALE GENOMIC DNA]</scope>
    <source>
        <strain evidence="3">Shaxun</strain>
        <tissue evidence="3">Muscle</tissue>
    </source>
</reference>